<evidence type="ECO:0000256" key="3">
    <source>
        <dbReference type="ARBA" id="ARBA00022801"/>
    </source>
</evidence>
<evidence type="ECO:0000256" key="1">
    <source>
        <dbReference type="ARBA" id="ARBA00007074"/>
    </source>
</evidence>
<sequence>MTRMDGKMDHNLHVVDLARGWTGTPYHHQASLKGIGCDCLGLVRGVWRELYGQEPETPPAYSPDWGQVSADETLLAAAKRHFAPVALDRLEPGHLVIFRMLPKAIAKHCGIVSGDSRMIHALEGTGVCEVTLDDFWIRRAAEGFELP</sequence>
<proteinExistence type="inferred from homology"/>
<dbReference type="GO" id="GO:0008234">
    <property type="term" value="F:cysteine-type peptidase activity"/>
    <property type="evidence" value="ECO:0007669"/>
    <property type="project" value="UniProtKB-KW"/>
</dbReference>
<dbReference type="PROSITE" id="PS51935">
    <property type="entry name" value="NLPC_P60"/>
    <property type="match status" value="1"/>
</dbReference>
<dbReference type="InterPro" id="IPR011929">
    <property type="entry name" value="Phage_pept_NlpC/P60"/>
</dbReference>
<comment type="caution">
    <text evidence="6">The sequence shown here is derived from an EMBL/GenBank/DDBJ whole genome shotgun (WGS) entry which is preliminary data.</text>
</comment>
<accession>A0A5E8H1F7</accession>
<gene>
    <name evidence="6" type="ORF">SADFL11_2419</name>
</gene>
<feature type="domain" description="NlpC/P60" evidence="5">
    <location>
        <begin position="8"/>
        <end position="147"/>
    </location>
</feature>
<name>A0A5E8H1F7_ROSAD</name>
<evidence type="ECO:0000313" key="7">
    <source>
        <dbReference type="Proteomes" id="UP000004703"/>
    </source>
</evidence>
<dbReference type="SUPFAM" id="SSF54001">
    <property type="entry name" value="Cysteine proteinases"/>
    <property type="match status" value="1"/>
</dbReference>
<evidence type="ECO:0000256" key="4">
    <source>
        <dbReference type="ARBA" id="ARBA00022807"/>
    </source>
</evidence>
<dbReference type="Gene3D" id="3.90.1720.10">
    <property type="entry name" value="endopeptidase domain like (from Nostoc punctiforme)"/>
    <property type="match status" value="1"/>
</dbReference>
<organism evidence="6 7">
    <name type="scientific">Roseibium alexandrii (strain DSM 17067 / NCIMB 14079 / DFL-11)</name>
    <name type="common">Labrenzia alexandrii</name>
    <dbReference type="NCBI Taxonomy" id="244592"/>
    <lineage>
        <taxon>Bacteria</taxon>
        <taxon>Pseudomonadati</taxon>
        <taxon>Pseudomonadota</taxon>
        <taxon>Alphaproteobacteria</taxon>
        <taxon>Hyphomicrobiales</taxon>
        <taxon>Stappiaceae</taxon>
        <taxon>Roseibium</taxon>
    </lineage>
</organism>
<reference evidence="6 7" key="2">
    <citation type="submission" date="2013-04" db="EMBL/GenBank/DDBJ databases">
        <authorList>
            <person name="Fiebig A."/>
            <person name="Pradella S."/>
            <person name="Wagner-Doebler I."/>
        </authorList>
    </citation>
    <scope>NUCLEOTIDE SEQUENCE [LARGE SCALE GENOMIC DNA]</scope>
    <source>
        <strain evidence="7">DSM 17067 / NCIMB 14079 / DFL-11</strain>
    </source>
</reference>
<reference evidence="6 7" key="1">
    <citation type="submission" date="2008-01" db="EMBL/GenBank/DDBJ databases">
        <authorList>
            <person name="Wagner-Dobler I."/>
            <person name="Ferriera S."/>
            <person name="Johnson J."/>
            <person name="Kravitz S."/>
            <person name="Beeson K."/>
            <person name="Sutton G."/>
            <person name="Rogers Y.-H."/>
            <person name="Friedman R."/>
            <person name="Frazier M."/>
            <person name="Venter J.C."/>
        </authorList>
    </citation>
    <scope>NUCLEOTIDE SEQUENCE [LARGE SCALE GENOMIC DNA]</scope>
    <source>
        <strain evidence="7">DSM 17067 / NCIMB 14079 / DFL-11</strain>
    </source>
</reference>
<comment type="similarity">
    <text evidence="1">Belongs to the peptidase C40 family.</text>
</comment>
<dbReference type="NCBIfam" id="TIGR02219">
    <property type="entry name" value="phage_NlpC_fam"/>
    <property type="match status" value="1"/>
</dbReference>
<dbReference type="Proteomes" id="UP000004703">
    <property type="component" value="Chromosome"/>
</dbReference>
<dbReference type="InterPro" id="IPR038765">
    <property type="entry name" value="Papain-like_cys_pep_sf"/>
</dbReference>
<evidence type="ECO:0000259" key="5">
    <source>
        <dbReference type="PROSITE" id="PS51935"/>
    </source>
</evidence>
<protein>
    <submittedName>
        <fullName evidence="6">Putative phage cell wall peptidase, NlpC/P60 family</fullName>
    </submittedName>
</protein>
<keyword evidence="2" id="KW-0645">Protease</keyword>
<dbReference type="GO" id="GO:0006508">
    <property type="term" value="P:proteolysis"/>
    <property type="evidence" value="ECO:0007669"/>
    <property type="project" value="UniProtKB-KW"/>
</dbReference>
<evidence type="ECO:0000313" key="6">
    <source>
        <dbReference type="EMBL" id="EEE45130.2"/>
    </source>
</evidence>
<dbReference type="EMBL" id="ACCU02000002">
    <property type="protein sequence ID" value="EEE45130.2"/>
    <property type="molecule type" value="Genomic_DNA"/>
</dbReference>
<keyword evidence="3" id="KW-0378">Hydrolase</keyword>
<dbReference type="Pfam" id="PF00877">
    <property type="entry name" value="NLPC_P60"/>
    <property type="match status" value="1"/>
</dbReference>
<dbReference type="InterPro" id="IPR000064">
    <property type="entry name" value="NLP_P60_dom"/>
</dbReference>
<dbReference type="AlphaFoldDB" id="A0A5E8H1F7"/>
<evidence type="ECO:0000256" key="2">
    <source>
        <dbReference type="ARBA" id="ARBA00022670"/>
    </source>
</evidence>
<keyword evidence="4" id="KW-0788">Thiol protease</keyword>